<gene>
    <name evidence="2" type="ORF">S01H4_06566</name>
</gene>
<dbReference type="Pfam" id="PF12654">
    <property type="entry name" value="DUF3786"/>
    <property type="match status" value="1"/>
</dbReference>
<organism evidence="2">
    <name type="scientific">marine sediment metagenome</name>
    <dbReference type="NCBI Taxonomy" id="412755"/>
    <lineage>
        <taxon>unclassified sequences</taxon>
        <taxon>metagenomes</taxon>
        <taxon>ecological metagenomes</taxon>
    </lineage>
</organism>
<sequence>VIVLEYLNQSYQVTFPNVDITLVDSQEEVPIRDKVLILHYLTLAKGTPIANKMITFKELPEGANYFPTFSKRTIEPLLDHFGKEPHRLVDAAGKLGGYKVDYGDVAVTINAFSHVPITLVLWRGDEEFAPAGSIIFDATISDYLSTEDITVLCETVTWKLVKSLKEILPD</sequence>
<dbReference type="EMBL" id="BART01002044">
    <property type="protein sequence ID" value="GAG55696.1"/>
    <property type="molecule type" value="Genomic_DNA"/>
</dbReference>
<accession>X1A668</accession>
<name>X1A668_9ZZZZ</name>
<evidence type="ECO:0000313" key="2">
    <source>
        <dbReference type="EMBL" id="GAG55696.1"/>
    </source>
</evidence>
<feature type="non-terminal residue" evidence="2">
    <location>
        <position position="1"/>
    </location>
</feature>
<comment type="caution">
    <text evidence="2">The sequence shown here is derived from an EMBL/GenBank/DDBJ whole genome shotgun (WGS) entry which is preliminary data.</text>
</comment>
<dbReference type="InterPro" id="IPR024264">
    <property type="entry name" value="DUF3786"/>
</dbReference>
<reference evidence="2" key="1">
    <citation type="journal article" date="2014" name="Front. Microbiol.">
        <title>High frequency of phylogenetically diverse reductive dehalogenase-homologous genes in deep subseafloor sedimentary metagenomes.</title>
        <authorList>
            <person name="Kawai M."/>
            <person name="Futagami T."/>
            <person name="Toyoda A."/>
            <person name="Takaki Y."/>
            <person name="Nishi S."/>
            <person name="Hori S."/>
            <person name="Arai W."/>
            <person name="Tsubouchi T."/>
            <person name="Morono Y."/>
            <person name="Uchiyama I."/>
            <person name="Ito T."/>
            <person name="Fujiyama A."/>
            <person name="Inagaki F."/>
            <person name="Takami H."/>
        </authorList>
    </citation>
    <scope>NUCLEOTIDE SEQUENCE</scope>
    <source>
        <strain evidence="2">Expedition CK06-06</strain>
    </source>
</reference>
<dbReference type="AlphaFoldDB" id="X1A668"/>
<proteinExistence type="predicted"/>
<protein>
    <recommendedName>
        <fullName evidence="1">DUF3786 domain-containing protein</fullName>
    </recommendedName>
</protein>
<evidence type="ECO:0000259" key="1">
    <source>
        <dbReference type="Pfam" id="PF12654"/>
    </source>
</evidence>
<feature type="domain" description="DUF3786" evidence="1">
    <location>
        <begin position="2"/>
        <end position="156"/>
    </location>
</feature>